<dbReference type="EMBL" id="JANGEW010000227">
    <property type="protein sequence ID" value="MCQ5343769.1"/>
    <property type="molecule type" value="Genomic_DNA"/>
</dbReference>
<organism evidence="1 2">
    <name type="scientific">Megasphaera massiliensis</name>
    <dbReference type="NCBI Taxonomy" id="1232428"/>
    <lineage>
        <taxon>Bacteria</taxon>
        <taxon>Bacillati</taxon>
        <taxon>Bacillota</taxon>
        <taxon>Negativicutes</taxon>
        <taxon>Veillonellales</taxon>
        <taxon>Veillonellaceae</taxon>
        <taxon>Megasphaera</taxon>
    </lineage>
</organism>
<reference evidence="1 2" key="1">
    <citation type="submission" date="2022-06" db="EMBL/GenBank/DDBJ databases">
        <title>Isolation of gut microbiota from human fecal samples.</title>
        <authorList>
            <person name="Pamer E.G."/>
            <person name="Barat B."/>
            <person name="Waligurski E."/>
            <person name="Medina S."/>
            <person name="Paddock L."/>
            <person name="Mostad J."/>
        </authorList>
    </citation>
    <scope>NUCLEOTIDE SEQUENCE [LARGE SCALE GENOMIC DNA]</scope>
    <source>
        <strain evidence="1 2">DFI.1.1</strain>
    </source>
</reference>
<protein>
    <submittedName>
        <fullName evidence="1">MBL fold metallo-hydrolase</fullName>
    </submittedName>
</protein>
<comment type="caution">
    <text evidence="1">The sequence shown here is derived from an EMBL/GenBank/DDBJ whole genome shotgun (WGS) entry which is preliminary data.</text>
</comment>
<keyword evidence="2" id="KW-1185">Reference proteome</keyword>
<gene>
    <name evidence="1" type="ORF">NE675_12185</name>
</gene>
<evidence type="ECO:0000313" key="2">
    <source>
        <dbReference type="Proteomes" id="UP001206692"/>
    </source>
</evidence>
<feature type="non-terminal residue" evidence="1">
    <location>
        <position position="1"/>
    </location>
</feature>
<sequence>TFHPYEKNHSTVKDACELSQRLDDQNVILYDTEDSDLAHRKARYSEEGRMYYDGNLYIPYDLTLFTDL</sequence>
<proteinExistence type="predicted"/>
<accession>A0ABT1SV60</accession>
<dbReference type="Proteomes" id="UP001206692">
    <property type="component" value="Unassembled WGS sequence"/>
</dbReference>
<evidence type="ECO:0000313" key="1">
    <source>
        <dbReference type="EMBL" id="MCQ5343769.1"/>
    </source>
</evidence>
<name>A0ABT1SV60_9FIRM</name>